<reference evidence="1 2" key="1">
    <citation type="journal article" date="2019" name="Int. J. Syst. Evol. Microbiol.">
        <title>The Global Catalogue of Microorganisms (GCM) 10K type strain sequencing project: providing services to taxonomists for standard genome sequencing and annotation.</title>
        <authorList>
            <consortium name="The Broad Institute Genomics Platform"/>
            <consortium name="The Broad Institute Genome Sequencing Center for Infectious Disease"/>
            <person name="Wu L."/>
            <person name="Ma J."/>
        </authorList>
    </citation>
    <scope>NUCLEOTIDE SEQUENCE [LARGE SCALE GENOMIC DNA]</scope>
    <source>
        <strain evidence="1 2">JCM 16082</strain>
    </source>
</reference>
<dbReference type="InterPro" id="IPR009923">
    <property type="entry name" value="Dodecin"/>
</dbReference>
<sequence>MSVLKVIEILSNSETSWEDATKKGVRKAAKSLKNIKSAYVNEMSTVVKDNEVTEFRVNLKVTFEID</sequence>
<keyword evidence="2" id="KW-1185">Reference proteome</keyword>
<dbReference type="Proteomes" id="UP001500507">
    <property type="component" value="Unassembled WGS sequence"/>
</dbReference>
<dbReference type="RefSeq" id="WP_343763663.1">
    <property type="nucleotide sequence ID" value="NZ_BAAAFG010000002.1"/>
</dbReference>
<gene>
    <name evidence="1" type="ORF">GCM10009117_06050</name>
</gene>
<evidence type="ECO:0000313" key="2">
    <source>
        <dbReference type="Proteomes" id="UP001500507"/>
    </source>
</evidence>
<dbReference type="PANTHER" id="PTHR39324">
    <property type="entry name" value="CALCIUM DODECIN"/>
    <property type="match status" value="1"/>
</dbReference>
<evidence type="ECO:0000313" key="1">
    <source>
        <dbReference type="EMBL" id="GAA0871459.1"/>
    </source>
</evidence>
<dbReference type="Pfam" id="PF07311">
    <property type="entry name" value="Dodecin"/>
    <property type="match status" value="1"/>
</dbReference>
<dbReference type="InterPro" id="IPR025543">
    <property type="entry name" value="Dodecin-like"/>
</dbReference>
<dbReference type="InterPro" id="IPR036694">
    <property type="entry name" value="Dodecin-like_sf"/>
</dbReference>
<dbReference type="SUPFAM" id="SSF89807">
    <property type="entry name" value="Dodecin-like"/>
    <property type="match status" value="1"/>
</dbReference>
<dbReference type="Gene3D" id="3.30.1660.10">
    <property type="entry name" value="Flavin-binding protein dodecin"/>
    <property type="match status" value="1"/>
</dbReference>
<organism evidence="1 2">
    <name type="scientific">Gangjinia marincola</name>
    <dbReference type="NCBI Taxonomy" id="578463"/>
    <lineage>
        <taxon>Bacteria</taxon>
        <taxon>Pseudomonadati</taxon>
        <taxon>Bacteroidota</taxon>
        <taxon>Flavobacteriia</taxon>
        <taxon>Flavobacteriales</taxon>
        <taxon>Flavobacteriaceae</taxon>
        <taxon>Gangjinia</taxon>
    </lineage>
</organism>
<comment type="caution">
    <text evidence="1">The sequence shown here is derived from an EMBL/GenBank/DDBJ whole genome shotgun (WGS) entry which is preliminary data.</text>
</comment>
<dbReference type="EMBL" id="BAAAFG010000002">
    <property type="protein sequence ID" value="GAA0871459.1"/>
    <property type="molecule type" value="Genomic_DNA"/>
</dbReference>
<protein>
    <submittedName>
        <fullName evidence="1">Dodecin family protein</fullName>
    </submittedName>
</protein>
<accession>A0ABN1MEB4</accession>
<dbReference type="PANTHER" id="PTHR39324:SF1">
    <property type="entry name" value="CALCIUM DODECIN"/>
    <property type="match status" value="1"/>
</dbReference>
<name>A0ABN1MEB4_9FLAO</name>
<proteinExistence type="predicted"/>